<evidence type="ECO:0000313" key="1">
    <source>
        <dbReference type="EMBL" id="CAG8751719.1"/>
    </source>
</evidence>
<organism evidence="1 2">
    <name type="scientific">Acaulospora morrowiae</name>
    <dbReference type="NCBI Taxonomy" id="94023"/>
    <lineage>
        <taxon>Eukaryota</taxon>
        <taxon>Fungi</taxon>
        <taxon>Fungi incertae sedis</taxon>
        <taxon>Mucoromycota</taxon>
        <taxon>Glomeromycotina</taxon>
        <taxon>Glomeromycetes</taxon>
        <taxon>Diversisporales</taxon>
        <taxon>Acaulosporaceae</taxon>
        <taxon>Acaulospora</taxon>
    </lineage>
</organism>
<feature type="non-terminal residue" evidence="1">
    <location>
        <position position="1"/>
    </location>
</feature>
<gene>
    <name evidence="1" type="ORF">AMORRO_LOCUS15387</name>
</gene>
<protein>
    <submittedName>
        <fullName evidence="1">15265_t:CDS:1</fullName>
    </submittedName>
</protein>
<reference evidence="1" key="1">
    <citation type="submission" date="2021-06" db="EMBL/GenBank/DDBJ databases">
        <authorList>
            <person name="Kallberg Y."/>
            <person name="Tangrot J."/>
            <person name="Rosling A."/>
        </authorList>
    </citation>
    <scope>NUCLEOTIDE SEQUENCE</scope>
    <source>
        <strain evidence="1">CL551</strain>
    </source>
</reference>
<dbReference type="OrthoDB" id="2434933at2759"/>
<dbReference type="Proteomes" id="UP000789342">
    <property type="component" value="Unassembled WGS sequence"/>
</dbReference>
<proteinExistence type="predicted"/>
<dbReference type="AlphaFoldDB" id="A0A9N9NQQ8"/>
<sequence>QNADITEENTVQSADIAQENTVQSASIDPIINSREPELSTNILTSASDQSETNDVQDTSIIVQDTMAQDASTTTAQDTITQDLTIISTLDALHLDAPIATSTISNLPETVESHLAYEEEPGQTQRFLARIGNNFRWPSSMPERFRRNSFRKIADVEFEFDDEIGFNFIFFYNALDKGEFAGHENEWVTVHNQKVIEYGQEYTDDQLNYILETMPGAIQVPVDQTRLPRSKPAKMVIGQRTNNGADYKIRVRVRRPGENNLIALLPQDFYDTKNKNKKYTCGAWEDGGSTLRLKAGGYGAPAEQIRASESLEVSIGDDNNWTKWVRAKFLLWEERPGDQVEYALVGNDVTDQLAYVHEPGNPLKFLDIVDEARLTTFLNG</sequence>
<comment type="caution">
    <text evidence="1">The sequence shown here is derived from an EMBL/GenBank/DDBJ whole genome shotgun (WGS) entry which is preliminary data.</text>
</comment>
<name>A0A9N9NQQ8_9GLOM</name>
<accession>A0A9N9NQQ8</accession>
<dbReference type="EMBL" id="CAJVPV010035861">
    <property type="protein sequence ID" value="CAG8751719.1"/>
    <property type="molecule type" value="Genomic_DNA"/>
</dbReference>
<keyword evidence="2" id="KW-1185">Reference proteome</keyword>
<evidence type="ECO:0000313" key="2">
    <source>
        <dbReference type="Proteomes" id="UP000789342"/>
    </source>
</evidence>
<feature type="non-terminal residue" evidence="1">
    <location>
        <position position="379"/>
    </location>
</feature>